<evidence type="ECO:0000256" key="1">
    <source>
        <dbReference type="ARBA" id="ARBA00004613"/>
    </source>
</evidence>
<dbReference type="Gene3D" id="2.150.10.10">
    <property type="entry name" value="Serralysin-like metalloprotease, C-terminal"/>
    <property type="match status" value="1"/>
</dbReference>
<feature type="signal peptide" evidence="4">
    <location>
        <begin position="1"/>
        <end position="29"/>
    </location>
</feature>
<dbReference type="EMBL" id="VHSG01000024">
    <property type="protein sequence ID" value="TQV70586.1"/>
    <property type="molecule type" value="Genomic_DNA"/>
</dbReference>
<dbReference type="InterPro" id="IPR011049">
    <property type="entry name" value="Serralysin-like_metalloprot_C"/>
</dbReference>
<dbReference type="Proteomes" id="UP000319732">
    <property type="component" value="Unassembled WGS sequence"/>
</dbReference>
<evidence type="ECO:0000313" key="6">
    <source>
        <dbReference type="Proteomes" id="UP000319732"/>
    </source>
</evidence>
<comment type="subcellular location">
    <subcellularLocation>
        <location evidence="1">Secreted</location>
    </subcellularLocation>
</comment>
<accession>A0A545T031</accession>
<protein>
    <recommendedName>
        <fullName evidence="7">Calcium-binding protein</fullName>
    </recommendedName>
</protein>
<dbReference type="SUPFAM" id="SSF51120">
    <property type="entry name" value="beta-Roll"/>
    <property type="match status" value="1"/>
</dbReference>
<dbReference type="GO" id="GO:0005576">
    <property type="term" value="C:extracellular region"/>
    <property type="evidence" value="ECO:0007669"/>
    <property type="project" value="UniProtKB-SubCell"/>
</dbReference>
<comment type="caution">
    <text evidence="5">The sequence shown here is derived from an EMBL/GenBank/DDBJ whole genome shotgun (WGS) entry which is preliminary data.</text>
</comment>
<keyword evidence="3" id="KW-0106">Calcium</keyword>
<evidence type="ECO:0000256" key="2">
    <source>
        <dbReference type="ARBA" id="ARBA00022525"/>
    </source>
</evidence>
<dbReference type="Pfam" id="PF00353">
    <property type="entry name" value="HemolysinCabind"/>
    <property type="match status" value="2"/>
</dbReference>
<proteinExistence type="predicted"/>
<sequence>MINNRLKKKSANHWLLGVALAGAASLTQAEVIIGNDLNSADSTIEAIAEAYSGNRGTNGGGDQSLQLGDVLQGTAEDDTIIGALGIDILSGRDGDDVLIGGTEDFNPFNRDRAFGDAGDDSFIWAPGDGNDFFNGGEGIDVLFMAQIAETSSGGVETGPVFTVDNSGDFDGIFLNEKNNPLVKVAGPGFCEIVEKDTSNSDALAELDLDHLVRFVLRGPRQAFNLALETDPDTDPDLLDSGLRIAIHMKSVEFLVCGSEIEGERLIFDLRQVPAQQVDISQLPSRALDILLDSDSFLSSSVLR</sequence>
<gene>
    <name evidence="5" type="ORF">FKG94_21440</name>
</gene>
<evidence type="ECO:0000256" key="4">
    <source>
        <dbReference type="SAM" id="SignalP"/>
    </source>
</evidence>
<dbReference type="OrthoDB" id="6194573at2"/>
<dbReference type="RefSeq" id="WP_142928996.1">
    <property type="nucleotide sequence ID" value="NZ_ML660102.1"/>
</dbReference>
<organism evidence="5 6">
    <name type="scientific">Exilibacterium tricleocarpae</name>
    <dbReference type="NCBI Taxonomy" id="2591008"/>
    <lineage>
        <taxon>Bacteria</taxon>
        <taxon>Pseudomonadati</taxon>
        <taxon>Pseudomonadota</taxon>
        <taxon>Gammaproteobacteria</taxon>
        <taxon>Cellvibrionales</taxon>
        <taxon>Cellvibrionaceae</taxon>
        <taxon>Exilibacterium</taxon>
    </lineage>
</organism>
<dbReference type="GO" id="GO:0005509">
    <property type="term" value="F:calcium ion binding"/>
    <property type="evidence" value="ECO:0007669"/>
    <property type="project" value="InterPro"/>
</dbReference>
<keyword evidence="6" id="KW-1185">Reference proteome</keyword>
<name>A0A545T031_9GAMM</name>
<reference evidence="5 6" key="1">
    <citation type="submission" date="2019-06" db="EMBL/GenBank/DDBJ databases">
        <title>Whole genome sequence for Cellvibrionaceae sp. R142.</title>
        <authorList>
            <person name="Wang G."/>
        </authorList>
    </citation>
    <scope>NUCLEOTIDE SEQUENCE [LARGE SCALE GENOMIC DNA]</scope>
    <source>
        <strain evidence="5 6">R142</strain>
    </source>
</reference>
<dbReference type="AlphaFoldDB" id="A0A545T031"/>
<keyword evidence="4" id="KW-0732">Signal</keyword>
<dbReference type="PANTHER" id="PTHR38340">
    <property type="entry name" value="S-LAYER PROTEIN"/>
    <property type="match status" value="1"/>
</dbReference>
<keyword evidence="2" id="KW-0964">Secreted</keyword>
<evidence type="ECO:0000256" key="3">
    <source>
        <dbReference type="ARBA" id="ARBA00022837"/>
    </source>
</evidence>
<dbReference type="InterPro" id="IPR050557">
    <property type="entry name" value="RTX_toxin/Mannuronan_C5-epim"/>
</dbReference>
<evidence type="ECO:0008006" key="7">
    <source>
        <dbReference type="Google" id="ProtNLM"/>
    </source>
</evidence>
<dbReference type="InterPro" id="IPR001343">
    <property type="entry name" value="Hemolysn_Ca-bd"/>
</dbReference>
<feature type="chain" id="PRO_5022023523" description="Calcium-binding protein" evidence="4">
    <location>
        <begin position="30"/>
        <end position="303"/>
    </location>
</feature>
<evidence type="ECO:0000313" key="5">
    <source>
        <dbReference type="EMBL" id="TQV70586.1"/>
    </source>
</evidence>
<dbReference type="PANTHER" id="PTHR38340:SF1">
    <property type="entry name" value="S-LAYER PROTEIN"/>
    <property type="match status" value="1"/>
</dbReference>